<keyword evidence="1" id="KW-0433">Leucine-rich repeat</keyword>
<evidence type="ECO:0000313" key="8">
    <source>
        <dbReference type="EMBL" id="RYR57984.1"/>
    </source>
</evidence>
<dbReference type="GO" id="GO:0004523">
    <property type="term" value="F:RNA-DNA hybrid ribonuclease activity"/>
    <property type="evidence" value="ECO:0007669"/>
    <property type="project" value="InterPro"/>
</dbReference>
<evidence type="ECO:0000256" key="3">
    <source>
        <dbReference type="ARBA" id="ARBA00022821"/>
    </source>
</evidence>
<evidence type="ECO:0000256" key="2">
    <source>
        <dbReference type="ARBA" id="ARBA00022737"/>
    </source>
</evidence>
<evidence type="ECO:0000256" key="1">
    <source>
        <dbReference type="ARBA" id="ARBA00022614"/>
    </source>
</evidence>
<feature type="region of interest" description="Disordered" evidence="4">
    <location>
        <begin position="1088"/>
        <end position="1112"/>
    </location>
</feature>
<feature type="domain" description="Disease resistance protein RPS4B/Roq1-like leucine-rich repeats" evidence="7">
    <location>
        <begin position="312"/>
        <end position="398"/>
    </location>
</feature>
<gene>
    <name evidence="8" type="ORF">Ahy_A05g023648</name>
</gene>
<evidence type="ECO:0000259" key="5">
    <source>
        <dbReference type="Pfam" id="PF13456"/>
    </source>
</evidence>
<dbReference type="InterPro" id="IPR045344">
    <property type="entry name" value="C-JID"/>
</dbReference>
<evidence type="ECO:0000259" key="6">
    <source>
        <dbReference type="Pfam" id="PF20160"/>
    </source>
</evidence>
<dbReference type="PANTHER" id="PTHR11017">
    <property type="entry name" value="LEUCINE-RICH REPEAT-CONTAINING PROTEIN"/>
    <property type="match status" value="1"/>
</dbReference>
<evidence type="ECO:0000259" key="7">
    <source>
        <dbReference type="Pfam" id="PF23286"/>
    </source>
</evidence>
<feature type="domain" description="C-JID" evidence="6">
    <location>
        <begin position="1377"/>
        <end position="1508"/>
    </location>
</feature>
<comment type="caution">
    <text evidence="8">The sequence shown here is derived from an EMBL/GenBank/DDBJ whole genome shotgun (WGS) entry which is preliminary data.</text>
</comment>
<dbReference type="PANTHER" id="PTHR11017:SF573">
    <property type="entry name" value="ADP-RIBOSYL CYCLASE_CYCLIC ADP-RIBOSE HYDROLASE"/>
    <property type="match status" value="1"/>
</dbReference>
<dbReference type="Pfam" id="PF23286">
    <property type="entry name" value="LRR_13"/>
    <property type="match status" value="2"/>
</dbReference>
<keyword evidence="2" id="KW-0677">Repeat</keyword>
<accession>A0A445D4L6</accession>
<keyword evidence="3" id="KW-0611">Plant defense</keyword>
<proteinExistence type="predicted"/>
<feature type="domain" description="Disease resistance protein RPS4B/Roq1-like leucine-rich repeats" evidence="7">
    <location>
        <begin position="1207"/>
        <end position="1294"/>
    </location>
</feature>
<dbReference type="InterPro" id="IPR044730">
    <property type="entry name" value="RNase_H-like_dom_plant"/>
</dbReference>
<dbReference type="SUPFAM" id="SSF52058">
    <property type="entry name" value="L domain-like"/>
    <property type="match status" value="2"/>
</dbReference>
<protein>
    <submittedName>
        <fullName evidence="8">Uncharacterized protein</fullName>
    </submittedName>
</protein>
<dbReference type="InterPro" id="IPR032675">
    <property type="entry name" value="LRR_dom_sf"/>
</dbReference>
<sequence>MVALKIIHDNAEDFPELADIVEEIHQLMLLEWDVTIYHIMREGNSCADFLAKMGSSSNSTFSLMINPPPELTALLLADSKTKSNLVGRNYNVLIPAVANCGFYSTAMDFKITHSHLTIIIDFDGTKNQFIRDQTRTSSKHFLGLFNLSGSEKIQGIMLDLPEKQEVQLSDQDFRKLKNLRMLIIRNAEFSGGHVHLPRNLRLLDWKEYPSPSLPSDFLPEKIVMLELRHSHLYTLEKSFKKYAYLTSLNFSSCESLSKIPDVSGIPNLEQLILEDCTSLVDIHESVGSLDKLVYLGVERCTELKNLPSVLKLPSLGCIVLNGCSQLEKFPELLGEMENLKFIEVEETAIQELPSCIINFSSLEVLVLKCCSNLKELPINIDMLPNLQLLDISGCPQLQLFTKKLRRFSTQNCSTMPAESDKGSPNLELLPSPPCLDPISPSIHSSYGFPLLENLELSDCNLSDEDLHILSCFSNLASLDISRNHFLTLPKCFNRLCSLQELYMANCMKLQHISGIPPNLEHIDATSCTRLESQSLEFLLSQGFSKAFKFEVIAPRPKMKMPFNYQSEGGSISFWIGQKFPRIALCLIFGLGNKITGFFSCEVQLSINGQKASNRVERFLSVIGDLTWLYHQDVMDFNTYLLHEQNYVEVTCEIIDASKDAEVTVYYCGVHEYKDDEDVKTQNLMLHSSSNSSDIREGNVNDPLDNTGSDCCSLARNLRLYEIPDKQWKRHPASINAEALEGDGCMAKENGKATGIISADVVHQSKELPLLQLKQYDDVVWDPMLLECQLNSMNENPLLSHHDYHTSKSKEVGPMMVRALDSPKEMKENAFDNVNKEDLVSQKKVGLKMDNVLKEPKEEPEVPIVTRKMERELRYETKSNKLDVFPMAHNTSQFDFNDNMEEFYATLRAETFALSSLTSRNGRDDFKLAYPEISEETEKALETLKEFLSKQFHQLLSLGSFSSMKAALESLSTLSTDADVSLCLKSLLLQLSTDFDQWSCDYIDASMKLESSTAGLSNLDTLEDGLIANKNQFSEFSSIEIDLCSQLVYLEQRKKELEQQLEAIKYSISISEVTRDTALSKKRETFEEGKMLKAQRDQLRKQRPRLRSEQESAKATKANIEDEWSKIREKFDGILNIFGDLKLVSFSCCEHLTEIPDMSMVPNLESLSIDNCKSLIRVHESVGTLNKLVTLNLMFCSNLNTLPSRFKLKSLRNLLLTGCSKLRKFPEIVENMEHLEEILLQGTAIKELPQSIEYLVGLKSLFLDSCQNLEHLPSSLQKLQYLTTLNLSYCSKLQELPKLPPNTKYLDISDCRSLESFTMLSSPSNVIAEDLSSFQQMSFINCHKLINEQVQFHLTNLFYNEGPDSDTYLVFVNGDFVLPGSKIPDWFHHQSTNGSINLEMASILYGKPAKLFLSAVIELEKGAFTTSMFACAYEIFINDTKVFEQKRAFEALDSSHVWLSRMKCSHLMWHLNNVRYWNHLRISFRISEVSSKAKVRAVLKNCGFHICCNQEGKFLSIDELHSQLAYLQQRKKELQEQIKVTKYTPGHMSRDCSRGRAADTGWPREDRELGPRFRLGYIIELRSLGLERLDIVLNLDMD</sequence>
<dbReference type="GO" id="GO:0006952">
    <property type="term" value="P:defense response"/>
    <property type="evidence" value="ECO:0007669"/>
    <property type="project" value="InterPro"/>
</dbReference>
<name>A0A445D4L6_ARAHY</name>
<organism evidence="8 9">
    <name type="scientific">Arachis hypogaea</name>
    <name type="common">Peanut</name>
    <dbReference type="NCBI Taxonomy" id="3818"/>
    <lineage>
        <taxon>Eukaryota</taxon>
        <taxon>Viridiplantae</taxon>
        <taxon>Streptophyta</taxon>
        <taxon>Embryophyta</taxon>
        <taxon>Tracheophyta</taxon>
        <taxon>Spermatophyta</taxon>
        <taxon>Magnoliopsida</taxon>
        <taxon>eudicotyledons</taxon>
        <taxon>Gunneridae</taxon>
        <taxon>Pentapetalae</taxon>
        <taxon>rosids</taxon>
        <taxon>fabids</taxon>
        <taxon>Fabales</taxon>
        <taxon>Fabaceae</taxon>
        <taxon>Papilionoideae</taxon>
        <taxon>50 kb inversion clade</taxon>
        <taxon>dalbergioids sensu lato</taxon>
        <taxon>Dalbergieae</taxon>
        <taxon>Pterocarpus clade</taxon>
        <taxon>Arachis</taxon>
    </lineage>
</organism>
<keyword evidence="9" id="KW-1185">Reference proteome</keyword>
<dbReference type="Pfam" id="PF13456">
    <property type="entry name" value="RVT_3"/>
    <property type="match status" value="1"/>
</dbReference>
<dbReference type="STRING" id="3818.A0A445D4L6"/>
<dbReference type="Gene3D" id="3.80.10.10">
    <property type="entry name" value="Ribonuclease Inhibitor"/>
    <property type="match status" value="3"/>
</dbReference>
<dbReference type="CDD" id="cd06222">
    <property type="entry name" value="RNase_H_like"/>
    <property type="match status" value="1"/>
</dbReference>
<dbReference type="InterPro" id="IPR002156">
    <property type="entry name" value="RNaseH_domain"/>
</dbReference>
<dbReference type="InterPro" id="IPR044974">
    <property type="entry name" value="Disease_R_plants"/>
</dbReference>
<dbReference type="InterPro" id="IPR058546">
    <property type="entry name" value="RPS4B/Roq1-like_LRR"/>
</dbReference>
<dbReference type="GO" id="GO:0003676">
    <property type="term" value="F:nucleic acid binding"/>
    <property type="evidence" value="ECO:0007669"/>
    <property type="project" value="InterPro"/>
</dbReference>
<dbReference type="EMBL" id="SDMP01000005">
    <property type="protein sequence ID" value="RYR57984.1"/>
    <property type="molecule type" value="Genomic_DNA"/>
</dbReference>
<evidence type="ECO:0000256" key="4">
    <source>
        <dbReference type="SAM" id="MobiDB-lite"/>
    </source>
</evidence>
<evidence type="ECO:0000313" key="9">
    <source>
        <dbReference type="Proteomes" id="UP000289738"/>
    </source>
</evidence>
<dbReference type="Pfam" id="PF20160">
    <property type="entry name" value="C-JID"/>
    <property type="match status" value="1"/>
</dbReference>
<dbReference type="Proteomes" id="UP000289738">
    <property type="component" value="Chromosome A05"/>
</dbReference>
<feature type="domain" description="RNase H type-1" evidence="5">
    <location>
        <begin position="7"/>
        <end position="53"/>
    </location>
</feature>
<reference evidence="8 9" key="1">
    <citation type="submission" date="2019-01" db="EMBL/GenBank/DDBJ databases">
        <title>Sequencing of cultivated peanut Arachis hypogaea provides insights into genome evolution and oil improvement.</title>
        <authorList>
            <person name="Chen X."/>
        </authorList>
    </citation>
    <scope>NUCLEOTIDE SEQUENCE [LARGE SCALE GENOMIC DNA]</scope>
    <source>
        <strain evidence="9">cv. Fuhuasheng</strain>
        <tissue evidence="8">Leaves</tissue>
    </source>
</reference>